<keyword evidence="2" id="KW-1185">Reference proteome</keyword>
<reference evidence="1 2" key="1">
    <citation type="submission" date="2020-08" db="EMBL/GenBank/DDBJ databases">
        <title>Winkia gen. nov., sp. nov., isolated from faeces of the Anser albifrons in China.</title>
        <authorList>
            <person name="Liu Q."/>
        </authorList>
    </citation>
    <scope>NUCLEOTIDE SEQUENCE [LARGE SCALE GENOMIC DNA]</scope>
    <source>
        <strain evidence="1 2">C62</strain>
    </source>
</reference>
<dbReference type="SUPFAM" id="SSF50969">
    <property type="entry name" value="YVTN repeat-like/Quinoprotein amine dehydrogenase"/>
    <property type="match status" value="1"/>
</dbReference>
<dbReference type="EMBL" id="JACRUO010000001">
    <property type="protein sequence ID" value="MBD3689812.1"/>
    <property type="molecule type" value="Genomic_DNA"/>
</dbReference>
<gene>
    <name evidence="1" type="ORF">H8R10_06175</name>
</gene>
<dbReference type="InterPro" id="IPR015943">
    <property type="entry name" value="WD40/YVTN_repeat-like_dom_sf"/>
</dbReference>
<dbReference type="RefSeq" id="WP_191071834.1">
    <property type="nucleotide sequence ID" value="NZ_CP060506.1"/>
</dbReference>
<name>A0A8I0KRW6_9ACTO</name>
<organism evidence="1 2">
    <name type="scientific">Nanchangia anserum</name>
    <dbReference type="NCBI Taxonomy" id="2692125"/>
    <lineage>
        <taxon>Bacteria</taxon>
        <taxon>Bacillati</taxon>
        <taxon>Actinomycetota</taxon>
        <taxon>Actinomycetes</taxon>
        <taxon>Actinomycetales</taxon>
        <taxon>Actinomycetaceae</taxon>
        <taxon>Nanchangia</taxon>
    </lineage>
</organism>
<accession>A0A8I0KRW6</accession>
<comment type="caution">
    <text evidence="1">The sequence shown here is derived from an EMBL/GenBank/DDBJ whole genome shotgun (WGS) entry which is preliminary data.</text>
</comment>
<dbReference type="AlphaFoldDB" id="A0A8I0KRW6"/>
<proteinExistence type="predicted"/>
<dbReference type="Proteomes" id="UP000627538">
    <property type="component" value="Unassembled WGS sequence"/>
</dbReference>
<dbReference type="Gene3D" id="2.130.10.10">
    <property type="entry name" value="YVTN repeat-like/Quinoprotein amine dehydrogenase"/>
    <property type="match status" value="1"/>
</dbReference>
<evidence type="ECO:0000313" key="1">
    <source>
        <dbReference type="EMBL" id="MBD3689812.1"/>
    </source>
</evidence>
<evidence type="ECO:0000313" key="2">
    <source>
        <dbReference type="Proteomes" id="UP000627538"/>
    </source>
</evidence>
<dbReference type="InterPro" id="IPR011044">
    <property type="entry name" value="Quino_amine_DH_bsu"/>
</dbReference>
<sequence>MSEVGSLEPRVFLSYDGGVMAVDSTDGSVTTLKHDGFLRLTEAGDGRHVMVADDKGFSVLDSGLAERPHGDHSHYYEGPAAFTDVAFAAKEPGHVVHNAGQTALYADASGEAMIFPSGAIHDNAEPSELRHLTASNPHHGVAVPLAEGRVLMTEGTEKERHSIVLYDREGKEVTRTDECPGVHGVAEVGDGSVVSFGCENGPVVFRDGQFHKVASTEAYQRTGNQRGSEHDRYVLTDYKVDKDADLERPTRVGILDTAADTMRTVDLGSPYWFRSLERGPNGEGVVLTYNGKLNIIDMAEGRITKTIDVVGEWSEDKEWQKPNVAVRVLDDIAYVSDPHSKKLHMVGLGSGKVIKTVDLPQVPNEIAVVDGHIPAGVSVAEATETD</sequence>
<protein>
    <submittedName>
        <fullName evidence="1">Uncharacterized protein</fullName>
    </submittedName>
</protein>